<dbReference type="InterPro" id="IPR029058">
    <property type="entry name" value="AB_hydrolase_fold"/>
</dbReference>
<dbReference type="GO" id="GO:0016787">
    <property type="term" value="F:hydrolase activity"/>
    <property type="evidence" value="ECO:0007669"/>
    <property type="project" value="UniProtKB-KW"/>
</dbReference>
<accession>A0A1X6MQA7</accession>
<proteinExistence type="inferred from homology"/>
<evidence type="ECO:0000256" key="4">
    <source>
        <dbReference type="SAM" id="SignalP"/>
    </source>
</evidence>
<evidence type="ECO:0000313" key="6">
    <source>
        <dbReference type="EMBL" id="OSX58555.1"/>
    </source>
</evidence>
<evidence type="ECO:0000256" key="3">
    <source>
        <dbReference type="PROSITE-ProRule" id="PRU10038"/>
    </source>
</evidence>
<dbReference type="EMBL" id="KZ110604">
    <property type="protein sequence ID" value="OSX58555.1"/>
    <property type="molecule type" value="Genomic_DNA"/>
</dbReference>
<dbReference type="RefSeq" id="XP_024335349.1">
    <property type="nucleotide sequence ID" value="XM_024486662.1"/>
</dbReference>
<keyword evidence="2" id="KW-0378">Hydrolase</keyword>
<dbReference type="STRING" id="670580.A0A1X6MQA7"/>
<evidence type="ECO:0000313" key="7">
    <source>
        <dbReference type="Proteomes" id="UP000194127"/>
    </source>
</evidence>
<feature type="chain" id="PRO_5010863437" description="Alpha/beta hydrolase fold-3 domain-containing protein" evidence="4">
    <location>
        <begin position="21"/>
        <end position="365"/>
    </location>
</feature>
<keyword evidence="4" id="KW-0732">Signal</keyword>
<protein>
    <recommendedName>
        <fullName evidence="5">Alpha/beta hydrolase fold-3 domain-containing protein</fullName>
    </recommendedName>
</protein>
<organism evidence="6 7">
    <name type="scientific">Postia placenta MAD-698-R-SB12</name>
    <dbReference type="NCBI Taxonomy" id="670580"/>
    <lineage>
        <taxon>Eukaryota</taxon>
        <taxon>Fungi</taxon>
        <taxon>Dikarya</taxon>
        <taxon>Basidiomycota</taxon>
        <taxon>Agaricomycotina</taxon>
        <taxon>Agaricomycetes</taxon>
        <taxon>Polyporales</taxon>
        <taxon>Adustoporiaceae</taxon>
        <taxon>Rhodonia</taxon>
    </lineage>
</organism>
<evidence type="ECO:0000256" key="1">
    <source>
        <dbReference type="ARBA" id="ARBA00010515"/>
    </source>
</evidence>
<dbReference type="OrthoDB" id="2152029at2759"/>
<dbReference type="Pfam" id="PF07859">
    <property type="entry name" value="Abhydrolase_3"/>
    <property type="match status" value="1"/>
</dbReference>
<dbReference type="Gene3D" id="3.40.50.1820">
    <property type="entry name" value="alpha/beta hydrolase"/>
    <property type="match status" value="1"/>
</dbReference>
<sequence>MLGSVLALLFVRLPLWTVLSLVPSGRPLPSWTLGRSLILRVFQAYVGILYNTSVETPVRPQPDASNASKSCLVWVEPTPDLILGDIRDFVDANNVKPESVPGYWNGSRASDGPMGSASPSDPGCRTAFAGFSEHFRHNPRIFSLEYRLAGAEPFKAQNPFPATLLDAVAGYRYLVQDIGFQPQDILLSGDSAGGHLAFTLARYLATYELPGLLNAGGLLLLSPTVDWANTHNGPDSSMVRHSRTDFVGPIFTTGYTERALRGALPADTTAISAWISPGSLRAQVTPGMFARLPRACIVAGGAEMTLDAMVTLKERMEADMGTEAVQFMEVPNCTHDFLTMGWHEPERTSTLEEVAKWVGTIWSSA</sequence>
<evidence type="ECO:0000256" key="2">
    <source>
        <dbReference type="ARBA" id="ARBA00022801"/>
    </source>
</evidence>
<comment type="similarity">
    <text evidence="1">Belongs to the 'GDXG' lipolytic enzyme family.</text>
</comment>
<dbReference type="AlphaFoldDB" id="A0A1X6MQA7"/>
<feature type="active site" evidence="3">
    <location>
        <position position="191"/>
    </location>
</feature>
<dbReference type="InterPro" id="IPR050300">
    <property type="entry name" value="GDXG_lipolytic_enzyme"/>
</dbReference>
<dbReference type="SUPFAM" id="SSF53474">
    <property type="entry name" value="alpha/beta-Hydrolases"/>
    <property type="match status" value="1"/>
</dbReference>
<dbReference type="InterPro" id="IPR033140">
    <property type="entry name" value="Lipase_GDXG_put_SER_AS"/>
</dbReference>
<feature type="domain" description="Alpha/beta hydrolase fold-3" evidence="5">
    <location>
        <begin position="140"/>
        <end position="338"/>
    </location>
</feature>
<gene>
    <name evidence="6" type="ORF">POSPLADRAFT_1152499</name>
</gene>
<keyword evidence="7" id="KW-1185">Reference proteome</keyword>
<dbReference type="PANTHER" id="PTHR48081:SF26">
    <property type="entry name" value="ALPHA_BETA HYDROLASE FOLD-3 DOMAIN-CONTAINING PROTEIN"/>
    <property type="match status" value="1"/>
</dbReference>
<reference evidence="6 7" key="1">
    <citation type="submission" date="2017-04" db="EMBL/GenBank/DDBJ databases">
        <title>Genome Sequence of the Model Brown-Rot Fungus Postia placenta SB12.</title>
        <authorList>
            <consortium name="DOE Joint Genome Institute"/>
            <person name="Gaskell J."/>
            <person name="Kersten P."/>
            <person name="Larrondo L.F."/>
            <person name="Canessa P."/>
            <person name="Martinez D."/>
            <person name="Hibbett D."/>
            <person name="Schmoll M."/>
            <person name="Kubicek C.P."/>
            <person name="Martinez A.T."/>
            <person name="Yadav J."/>
            <person name="Master E."/>
            <person name="Magnuson J.K."/>
            <person name="James T."/>
            <person name="Yaver D."/>
            <person name="Berka R."/>
            <person name="Labutti K."/>
            <person name="Lipzen A."/>
            <person name="Aerts A."/>
            <person name="Barry K."/>
            <person name="Henrissat B."/>
            <person name="Blanchette R."/>
            <person name="Grigoriev I."/>
            <person name="Cullen D."/>
        </authorList>
    </citation>
    <scope>NUCLEOTIDE SEQUENCE [LARGE SCALE GENOMIC DNA]</scope>
    <source>
        <strain evidence="6 7">MAD-698-R-SB12</strain>
    </source>
</reference>
<dbReference type="GeneID" id="36331611"/>
<dbReference type="Proteomes" id="UP000194127">
    <property type="component" value="Unassembled WGS sequence"/>
</dbReference>
<evidence type="ECO:0000259" key="5">
    <source>
        <dbReference type="Pfam" id="PF07859"/>
    </source>
</evidence>
<dbReference type="PANTHER" id="PTHR48081">
    <property type="entry name" value="AB HYDROLASE SUPERFAMILY PROTEIN C4A8.06C"/>
    <property type="match status" value="1"/>
</dbReference>
<name>A0A1X6MQA7_9APHY</name>
<feature type="signal peptide" evidence="4">
    <location>
        <begin position="1"/>
        <end position="20"/>
    </location>
</feature>
<dbReference type="PROSITE" id="PS01174">
    <property type="entry name" value="LIPASE_GDXG_SER"/>
    <property type="match status" value="1"/>
</dbReference>
<dbReference type="InterPro" id="IPR013094">
    <property type="entry name" value="AB_hydrolase_3"/>
</dbReference>